<keyword evidence="1" id="KW-0614">Plasmid</keyword>
<name>A0AAF1KD51_9HYPH</name>
<dbReference type="KEGG" id="rtu:PR017_27155"/>
<evidence type="ECO:0000313" key="1">
    <source>
        <dbReference type="EMBL" id="WFR99319.1"/>
    </source>
</evidence>
<evidence type="ECO:0000313" key="2">
    <source>
        <dbReference type="Proteomes" id="UP000249499"/>
    </source>
</evidence>
<dbReference type="SUPFAM" id="SSF56059">
    <property type="entry name" value="Glutathione synthetase ATP-binding domain-like"/>
    <property type="match status" value="1"/>
</dbReference>
<organism evidence="1 2">
    <name type="scientific">Rhizobium tumorigenes</name>
    <dbReference type="NCBI Taxonomy" id="2041385"/>
    <lineage>
        <taxon>Bacteria</taxon>
        <taxon>Pseudomonadati</taxon>
        <taxon>Pseudomonadota</taxon>
        <taxon>Alphaproteobacteria</taxon>
        <taxon>Hyphomicrobiales</taxon>
        <taxon>Rhizobiaceae</taxon>
        <taxon>Rhizobium/Agrobacterium group</taxon>
        <taxon>Rhizobium</taxon>
    </lineage>
</organism>
<keyword evidence="2" id="KW-1185">Reference proteome</keyword>
<dbReference type="RefSeq" id="WP_206423138.1">
    <property type="nucleotide sequence ID" value="NZ_CP117260.1"/>
</dbReference>
<protein>
    <submittedName>
        <fullName evidence="1">Tetratricopeptide repeat-containing protein</fullName>
    </submittedName>
</protein>
<dbReference type="EMBL" id="CP117260">
    <property type="protein sequence ID" value="WFR99319.1"/>
    <property type="molecule type" value="Genomic_DNA"/>
</dbReference>
<dbReference type="Proteomes" id="UP000249499">
    <property type="component" value="Plasmid unnamed3"/>
</dbReference>
<geneLocation type="plasmid" evidence="1 2">
    <name>unnamed3</name>
</geneLocation>
<dbReference type="AlphaFoldDB" id="A0AAF1KD51"/>
<reference evidence="2" key="2">
    <citation type="journal article" date="2023" name="MicrobiologyOpen">
        <title>Genomics of the tumorigenes clade of the family Rhizobiaceae and description of Rhizobium rhododendri sp. nov.</title>
        <authorList>
            <person name="Kuzmanovic N."/>
            <person name="diCenzo G.C."/>
            <person name="Bunk B."/>
            <person name="Sproeer C."/>
            <person name="Fruehling A."/>
            <person name="Neumann-Schaal M."/>
            <person name="Overmann J."/>
            <person name="Smalla K."/>
        </authorList>
    </citation>
    <scope>NUCLEOTIDE SEQUENCE [LARGE SCALE GENOMIC DNA]</scope>
    <source>
        <strain evidence="2">1078</strain>
        <plasmid evidence="2">unnamed3</plasmid>
    </source>
</reference>
<gene>
    <name evidence="1" type="ORF">PR017_27155</name>
</gene>
<proteinExistence type="predicted"/>
<accession>A0AAF1KD51</accession>
<sequence>MIGAAAQIQTFADPNLIIGKAPIVRAIYEQRDITPLWNQLLERASADLGDAAAFMDASIVLHTVGEKEKAVISQKAALDISRHYRIQNGKGTGLDILVFMTAGDFMANTPIEFLLEHSDTNLLLYYIDAETQDLSDIPAHDVAFVAVGESTDNLPVLENLKRLLRDWSGPILNNAPQSIMDLSRDGVSNAFRDERWVLAPATVRVDRQKLQRLAAGEIELGSILDATSFPIIVRPHGTHAGKGMEKISARWELSGYLAAHADTEFYLTPFIDYSDTDGKFRKQRIAFINGKAYVSHLAISDHWMVHYLSAGMAEHAERREEEGRWMASFDTDFAVRHAAAFDALHRRFGLDYFAIDCAELSDGRLLMFEADVAMIVHSMDSEKVFPYKKQATTKLFAAFEGALKDRMLRATSTSDVTCAHTGKPAVYQRTDDDCLICALAMFSGRTYEDIQDMATKSDPRFPLGGPMSHSIMRGVANACGLVLLSGIYMLWDKPGIIGVVSPTVPDTGHAVFWDGEKIIDPGSSARVDRAYIDRCGLEFTQRARDLAPLIQHETQISYIAGAVAVDEPIL</sequence>
<reference evidence="1 2" key="1">
    <citation type="journal article" date="2018" name="Sci. Rep.">
        <title>Rhizobium tumorigenes sp. nov., a novel plant tumorigenic bacterium isolated from cane gall tumors on thornless blackberry.</title>
        <authorList>
            <person name="Kuzmanovi N."/>
            <person name="Smalla K."/>
            <person name="Gronow S."/>
            <person name="PuBawska J."/>
        </authorList>
    </citation>
    <scope>NUCLEOTIDE SEQUENCE [LARGE SCALE GENOMIC DNA]</scope>
    <source>
        <strain evidence="1 2">1078</strain>
    </source>
</reference>